<keyword evidence="2" id="KW-1185">Reference proteome</keyword>
<name>A0ACC2GW70_DALPE</name>
<gene>
    <name evidence="1" type="ORF">DPEC_G00095240</name>
</gene>
<accession>A0ACC2GW70</accession>
<sequence length="120" mass="12749">MAPYRGSARPAYERGTHSPSPFRDQPIQGQPASAVRVPQGSRRRGGTTGPSRQRGGASQEEIQVTPLGQSFPLYQRNKVKGYVRGEGVGFHNGSGSMRLSSSGTRRFKVGGGSVTVEGFG</sequence>
<proteinExistence type="predicted"/>
<organism evidence="1 2">
    <name type="scientific">Dallia pectoralis</name>
    <name type="common">Alaska blackfish</name>
    <dbReference type="NCBI Taxonomy" id="75939"/>
    <lineage>
        <taxon>Eukaryota</taxon>
        <taxon>Metazoa</taxon>
        <taxon>Chordata</taxon>
        <taxon>Craniata</taxon>
        <taxon>Vertebrata</taxon>
        <taxon>Euteleostomi</taxon>
        <taxon>Actinopterygii</taxon>
        <taxon>Neopterygii</taxon>
        <taxon>Teleostei</taxon>
        <taxon>Protacanthopterygii</taxon>
        <taxon>Esociformes</taxon>
        <taxon>Umbridae</taxon>
        <taxon>Dallia</taxon>
    </lineage>
</organism>
<evidence type="ECO:0000313" key="1">
    <source>
        <dbReference type="EMBL" id="KAJ8007553.1"/>
    </source>
</evidence>
<dbReference type="EMBL" id="CM055735">
    <property type="protein sequence ID" value="KAJ8007553.1"/>
    <property type="molecule type" value="Genomic_DNA"/>
</dbReference>
<dbReference type="Proteomes" id="UP001157502">
    <property type="component" value="Chromosome 8"/>
</dbReference>
<evidence type="ECO:0000313" key="2">
    <source>
        <dbReference type="Proteomes" id="UP001157502"/>
    </source>
</evidence>
<reference evidence="1" key="1">
    <citation type="submission" date="2021-05" db="EMBL/GenBank/DDBJ databases">
        <authorList>
            <person name="Pan Q."/>
            <person name="Jouanno E."/>
            <person name="Zahm M."/>
            <person name="Klopp C."/>
            <person name="Cabau C."/>
            <person name="Louis A."/>
            <person name="Berthelot C."/>
            <person name="Parey E."/>
            <person name="Roest Crollius H."/>
            <person name="Montfort J."/>
            <person name="Robinson-Rechavi M."/>
            <person name="Bouchez O."/>
            <person name="Lampietro C."/>
            <person name="Lopez Roques C."/>
            <person name="Donnadieu C."/>
            <person name="Postlethwait J."/>
            <person name="Bobe J."/>
            <person name="Dillon D."/>
            <person name="Chandos A."/>
            <person name="von Hippel F."/>
            <person name="Guiguen Y."/>
        </authorList>
    </citation>
    <scope>NUCLEOTIDE SEQUENCE</scope>
    <source>
        <strain evidence="1">YG-Jan2019</strain>
    </source>
</reference>
<comment type="caution">
    <text evidence="1">The sequence shown here is derived from an EMBL/GenBank/DDBJ whole genome shotgun (WGS) entry which is preliminary data.</text>
</comment>
<protein>
    <submittedName>
        <fullName evidence="1">Uncharacterized protein</fullName>
    </submittedName>
</protein>